<feature type="compositionally biased region" description="Polar residues" evidence="20">
    <location>
        <begin position="77"/>
        <end position="92"/>
    </location>
</feature>
<dbReference type="GO" id="GO:0045202">
    <property type="term" value="C:synapse"/>
    <property type="evidence" value="ECO:0007669"/>
    <property type="project" value="UniProtKB-SubCell"/>
</dbReference>
<evidence type="ECO:0000256" key="15">
    <source>
        <dbReference type="ARBA" id="ARBA00025215"/>
    </source>
</evidence>
<keyword evidence="19" id="KW-0564">Palmitate</keyword>
<evidence type="ECO:0000313" key="23">
    <source>
        <dbReference type="Proteomes" id="UP000008672"/>
    </source>
</evidence>
<dbReference type="OMA" id="RQDEGHE"/>
<keyword evidence="12" id="KW-0472">Membrane</keyword>
<keyword evidence="23" id="KW-1185">Reference proteome</keyword>
<dbReference type="PRINTS" id="PR00215">
    <property type="entry name" value="NEUROMODULIN"/>
</dbReference>
<keyword evidence="11 19" id="KW-0770">Synapse</keyword>
<dbReference type="GO" id="GO:0005516">
    <property type="term" value="F:calmodulin binding"/>
    <property type="evidence" value="ECO:0007669"/>
    <property type="project" value="UniProtKB-UniRule"/>
</dbReference>
<dbReference type="PROSITE" id="PS00413">
    <property type="entry name" value="NEUROMODULIN_2"/>
    <property type="match status" value="1"/>
</dbReference>
<comment type="subcellular location">
    <subcellularLocation>
        <location evidence="19">Cell membrane</location>
        <topology evidence="19">Peripheral membrane protein</topology>
        <orientation evidence="19">Cytoplasmic side</orientation>
    </subcellularLocation>
    <subcellularLocation>
        <location evidence="1 19">Cell projection</location>
        <location evidence="1 19">Growth cone membrane</location>
        <topology evidence="1 19">Peripheral membrane protein</topology>
        <orientation evidence="1 19">Cytoplasmic side</orientation>
    </subcellularLocation>
    <subcellularLocation>
        <location evidence="18 19">Synapse</location>
    </subcellularLocation>
    <subcellularLocation>
        <location evidence="19">Cell projection</location>
        <location evidence="19">Filopodium membrane</location>
        <topology evidence="19">Peripheral membrane protein</topology>
    </subcellularLocation>
</comment>
<feature type="compositionally biased region" description="Basic and acidic residues" evidence="20">
    <location>
        <begin position="125"/>
        <end position="136"/>
    </location>
</feature>
<dbReference type="HOGENOM" id="CLU_102989_0_0_1"/>
<keyword evidence="9 19" id="KW-0112">Calmodulin-binding</keyword>
<keyword evidence="13 19" id="KW-0966">Cell projection</keyword>
<comment type="similarity">
    <text evidence="2 19">Belongs to the neuromodulin family.</text>
</comment>
<evidence type="ECO:0000256" key="6">
    <source>
        <dbReference type="ARBA" id="ARBA00022553"/>
    </source>
</evidence>
<dbReference type="InterPro" id="IPR033137">
    <property type="entry name" value="Neuromodulin_P_site"/>
</dbReference>
<evidence type="ECO:0000259" key="21">
    <source>
        <dbReference type="Pfam" id="PF10580"/>
    </source>
</evidence>
<dbReference type="Ensembl" id="ENSLACT00000002736.1">
    <property type="protein sequence ID" value="ENSLACP00000002714.1"/>
    <property type="gene ID" value="ENSLACG00000002427.1"/>
</dbReference>
<evidence type="ECO:0000256" key="16">
    <source>
        <dbReference type="ARBA" id="ARBA00030597"/>
    </source>
</evidence>
<evidence type="ECO:0000256" key="2">
    <source>
        <dbReference type="ARBA" id="ARBA00005890"/>
    </source>
</evidence>
<evidence type="ECO:0000256" key="11">
    <source>
        <dbReference type="ARBA" id="ARBA00023018"/>
    </source>
</evidence>
<dbReference type="AlphaFoldDB" id="H2ZZ93"/>
<accession>H2ZZ93</accession>
<evidence type="ECO:0000256" key="12">
    <source>
        <dbReference type="ARBA" id="ARBA00023136"/>
    </source>
</evidence>
<evidence type="ECO:0000256" key="3">
    <source>
        <dbReference type="ARBA" id="ARBA00021591"/>
    </source>
</evidence>
<keyword evidence="7 19" id="KW-0341">Growth regulation</keyword>
<comment type="PTM">
    <text evidence="19">Palmitoylated. Palmitoylation is essential for plasma membrane association.</text>
</comment>
<evidence type="ECO:0000256" key="19">
    <source>
        <dbReference type="RuleBase" id="RU368113"/>
    </source>
</evidence>
<dbReference type="InterPro" id="IPR000048">
    <property type="entry name" value="IQ_motif_EF-hand-BS"/>
</dbReference>
<organism evidence="22 23">
    <name type="scientific">Latimeria chalumnae</name>
    <name type="common">Coelacanth</name>
    <dbReference type="NCBI Taxonomy" id="7897"/>
    <lineage>
        <taxon>Eukaryota</taxon>
        <taxon>Metazoa</taxon>
        <taxon>Chordata</taxon>
        <taxon>Craniata</taxon>
        <taxon>Vertebrata</taxon>
        <taxon>Euteleostomi</taxon>
        <taxon>Coelacanthiformes</taxon>
        <taxon>Coelacanthidae</taxon>
        <taxon>Latimeria</taxon>
    </lineage>
</organism>
<keyword evidence="10 19" id="KW-0524">Neurogenesis</keyword>
<dbReference type="EMBL" id="AFYH01242961">
    <property type="status" value="NOT_ANNOTATED_CDS"/>
    <property type="molecule type" value="Genomic_DNA"/>
</dbReference>
<reference evidence="22" key="3">
    <citation type="submission" date="2025-09" db="UniProtKB">
        <authorList>
            <consortium name="Ensembl"/>
        </authorList>
    </citation>
    <scope>IDENTIFICATION</scope>
</reference>
<evidence type="ECO:0000313" key="22">
    <source>
        <dbReference type="Ensembl" id="ENSLACP00000002714.1"/>
    </source>
</evidence>
<evidence type="ECO:0000256" key="8">
    <source>
        <dbReference type="ARBA" id="ARBA00022782"/>
    </source>
</evidence>
<dbReference type="SMART" id="SM00015">
    <property type="entry name" value="IQ"/>
    <property type="match status" value="1"/>
</dbReference>
<dbReference type="STRING" id="7897.ENSLACP00000002714"/>
<comment type="subunit">
    <text evidence="19">Binds calmodulin with a greater affinity in the absence of Ca(2+) than in its presence.</text>
</comment>
<keyword evidence="5 19" id="KW-1003">Cell membrane</keyword>
<dbReference type="PROSITE" id="PS50096">
    <property type="entry name" value="IQ"/>
    <property type="match status" value="1"/>
</dbReference>
<dbReference type="Pfam" id="PF00612">
    <property type="entry name" value="IQ"/>
    <property type="match status" value="1"/>
</dbReference>
<dbReference type="GO" id="GO:0031527">
    <property type="term" value="C:filopodium membrane"/>
    <property type="evidence" value="ECO:0007669"/>
    <property type="project" value="UniProtKB-SubCell"/>
</dbReference>
<evidence type="ECO:0000256" key="5">
    <source>
        <dbReference type="ARBA" id="ARBA00022475"/>
    </source>
</evidence>
<evidence type="ECO:0000256" key="4">
    <source>
        <dbReference type="ARBA" id="ARBA00022473"/>
    </source>
</evidence>
<evidence type="ECO:0000256" key="10">
    <source>
        <dbReference type="ARBA" id="ARBA00022902"/>
    </source>
</evidence>
<gene>
    <name evidence="22" type="primary">GAP43</name>
</gene>
<dbReference type="InterPro" id="IPR018947">
    <property type="entry name" value="Neuromodulin_N"/>
</dbReference>
<dbReference type="Proteomes" id="UP000008672">
    <property type="component" value="Unassembled WGS sequence"/>
</dbReference>
<comment type="function">
    <text evidence="15 19">This protein is associated with nerve growth. It is a major component of the motile 'growth cones' that form the tips of elongating axons. Plays a role in axonal and dendritic filopodia induction.</text>
</comment>
<dbReference type="GO" id="GO:0032584">
    <property type="term" value="C:growth cone membrane"/>
    <property type="evidence" value="ECO:0007669"/>
    <property type="project" value="UniProtKB-SubCell"/>
</dbReference>
<feature type="domain" description="Neuromodulin N-terminal" evidence="21">
    <location>
        <begin position="2"/>
        <end position="32"/>
    </location>
</feature>
<name>H2ZZ93_LATCH</name>
<evidence type="ECO:0000256" key="1">
    <source>
        <dbReference type="ARBA" id="ARBA00004503"/>
    </source>
</evidence>
<proteinExistence type="inferred from homology"/>
<keyword evidence="8 19" id="KW-0221">Differentiation</keyword>
<dbReference type="InterPro" id="IPR001422">
    <property type="entry name" value="Neuromodulin"/>
</dbReference>
<evidence type="ECO:0000256" key="13">
    <source>
        <dbReference type="ARBA" id="ARBA00023273"/>
    </source>
</evidence>
<protein>
    <recommendedName>
        <fullName evidence="3 19">Neuromodulin</fullName>
    </recommendedName>
    <alternativeName>
        <fullName evidence="16 19">Axonal membrane protein GAP-43</fullName>
    </alternativeName>
    <alternativeName>
        <fullName evidence="17 19">Growth-associated protein 43</fullName>
    </alternativeName>
</protein>
<evidence type="ECO:0000256" key="7">
    <source>
        <dbReference type="ARBA" id="ARBA00022604"/>
    </source>
</evidence>
<keyword evidence="6 19" id="KW-0597">Phosphoprotein</keyword>
<dbReference type="GO" id="GO:0040008">
    <property type="term" value="P:regulation of growth"/>
    <property type="evidence" value="ECO:0007669"/>
    <property type="project" value="UniProtKB-UniRule"/>
</dbReference>
<evidence type="ECO:0000256" key="17">
    <source>
        <dbReference type="ARBA" id="ARBA00033250"/>
    </source>
</evidence>
<feature type="compositionally biased region" description="Basic and acidic residues" evidence="20">
    <location>
        <begin position="158"/>
        <end position="170"/>
    </location>
</feature>
<dbReference type="GO" id="GO:0030154">
    <property type="term" value="P:cell differentiation"/>
    <property type="evidence" value="ECO:0007669"/>
    <property type="project" value="UniProtKB-KW"/>
</dbReference>
<reference evidence="22" key="2">
    <citation type="submission" date="2025-08" db="UniProtKB">
        <authorList>
            <consortium name="Ensembl"/>
        </authorList>
    </citation>
    <scope>IDENTIFICATION</scope>
</reference>
<reference evidence="23" key="1">
    <citation type="submission" date="2011-08" db="EMBL/GenBank/DDBJ databases">
        <title>The draft genome of Latimeria chalumnae.</title>
        <authorList>
            <person name="Di Palma F."/>
            <person name="Alfoldi J."/>
            <person name="Johnson J."/>
            <person name="Berlin A."/>
            <person name="Gnerre S."/>
            <person name="Jaffe D."/>
            <person name="MacCallum I."/>
            <person name="Young S."/>
            <person name="Walker B.J."/>
            <person name="Lander E."/>
            <person name="Lindblad-Toh K."/>
        </authorList>
    </citation>
    <scope>NUCLEOTIDE SEQUENCE [LARGE SCALE GENOMIC DNA]</scope>
    <source>
        <strain evidence="23">Wild caught</strain>
    </source>
</reference>
<evidence type="ECO:0000256" key="9">
    <source>
        <dbReference type="ARBA" id="ARBA00022860"/>
    </source>
</evidence>
<dbReference type="Gene3D" id="1.20.5.190">
    <property type="match status" value="1"/>
</dbReference>
<feature type="compositionally biased region" description="Basic and acidic residues" evidence="20">
    <location>
        <begin position="12"/>
        <end position="33"/>
    </location>
</feature>
<dbReference type="InParanoid" id="H2ZZ93"/>
<feature type="region of interest" description="Disordered" evidence="20">
    <location>
        <begin position="12"/>
        <end position="201"/>
    </location>
</feature>
<evidence type="ECO:0000256" key="20">
    <source>
        <dbReference type="SAM" id="MobiDB-lite"/>
    </source>
</evidence>
<keyword evidence="4 19" id="KW-0217">Developmental protein</keyword>
<dbReference type="GeneTree" id="ENSGT00730000111265"/>
<dbReference type="GO" id="GO:0007399">
    <property type="term" value="P:nervous system development"/>
    <property type="evidence" value="ECO:0007669"/>
    <property type="project" value="UniProtKB-KW"/>
</dbReference>
<evidence type="ECO:0000256" key="18">
    <source>
        <dbReference type="ARBA" id="ARBA00034103"/>
    </source>
</evidence>
<dbReference type="EMBL" id="AFYH01242962">
    <property type="status" value="NOT_ANNOTATED_CDS"/>
    <property type="molecule type" value="Genomic_DNA"/>
</dbReference>
<keyword evidence="14 19" id="KW-0449">Lipoprotein</keyword>
<evidence type="ECO:0000256" key="14">
    <source>
        <dbReference type="ARBA" id="ARBA00023288"/>
    </source>
</evidence>
<dbReference type="eggNOG" id="ENOG502RXWF">
    <property type="taxonomic scope" value="Eukaryota"/>
</dbReference>
<sequence>VLVCVRACASVEKNDEAEQKAEQDANKPEEKAHKAATKIQASFRGHITRKKLKGEKKEEGMATLGITEVAEKKENAIESNGTKTPATEQTMPNDAKPKAADKEAEEGADSTPKTSEKAQAGAATTEKEKTPTDSKDAVANAKPEGGQNPSAENPPAVKVEEAPAKGEPKQADVPTASQASETTPKPQMETATSVQTPGKTG</sequence>
<feature type="compositionally biased region" description="Polar residues" evidence="20">
    <location>
        <begin position="175"/>
        <end position="201"/>
    </location>
</feature>
<dbReference type="Pfam" id="PF10580">
    <property type="entry name" value="Neuromodulin_N"/>
    <property type="match status" value="1"/>
</dbReference>